<sequence length="499" mass="54395">MKKTVYTTLAAALLSTSALHAETRDFAADVPDGIKTPDVVNTRSLGDLEFFDGMPSADTVSKVYNNIDLIRGVTAFLDGIQIASLRAMFQGYEDVGAAPGDVVMTEELMDARSIWLTPNTTTIYIASNVDISKGPQVIEVPAGMLGFVDDAGFDYVADIGALGADEGKGGKYLLLHKDDETTVPEGYFELRTKAHEHWLLLRGTPAEDGSTDAVVAEVKAGLNIYSLSEADAPPEETFINVSGLKYNTVHANNFTFFEEIHTALENNPADAFAPEILGVFRSIGIKKGQPFEPDARLKAILEEAAAIGNATARAMTFSSRDPGVFFYEDRQWNLPFQRQSYQFIEDGARILDDRTYFFYFATGITPAMAAPPVGQGSVYASTAKDIDGAYLDGGRTYSVTLPGPVPAANFWSFMVYSGQTRSILETDQKSGGVDSKSPDLSVNDDGSYTIWFGPTAPDGKDGNWVQTNPEQSYHVLLRLYGPLEAWFDKSWKPGDFEPE</sequence>
<dbReference type="InterPro" id="IPR037049">
    <property type="entry name" value="DUF1214_C_sf"/>
</dbReference>
<dbReference type="InterPro" id="IPR010621">
    <property type="entry name" value="DUF1214"/>
</dbReference>
<evidence type="ECO:0000313" key="4">
    <source>
        <dbReference type="EMBL" id="SMP37180.1"/>
    </source>
</evidence>
<evidence type="ECO:0000256" key="1">
    <source>
        <dbReference type="SAM" id="SignalP"/>
    </source>
</evidence>
<comment type="caution">
    <text evidence="4">The sequence shown here is derived from an EMBL/GenBank/DDBJ whole genome shotgun (WGS) entry which is preliminary data.</text>
</comment>
<protein>
    <submittedName>
        <fullName evidence="4">Uncharacterized conserved protein</fullName>
    </submittedName>
</protein>
<accession>A0ABY1PN92</accession>
<evidence type="ECO:0000313" key="5">
    <source>
        <dbReference type="Proteomes" id="UP001157914"/>
    </source>
</evidence>
<feature type="domain" description="DUF1214" evidence="2">
    <location>
        <begin position="377"/>
        <end position="483"/>
    </location>
</feature>
<gene>
    <name evidence="4" type="ORF">SAMN06265374_0003</name>
</gene>
<dbReference type="InterPro" id="IPR037050">
    <property type="entry name" value="DUF1254_sf"/>
</dbReference>
<feature type="chain" id="PRO_5047428618" evidence="1">
    <location>
        <begin position="22"/>
        <end position="499"/>
    </location>
</feature>
<dbReference type="Gene3D" id="1.10.3360.10">
    <property type="entry name" value="VPA0735-like domain"/>
    <property type="match status" value="1"/>
</dbReference>
<dbReference type="Pfam" id="PF06863">
    <property type="entry name" value="DUF1254"/>
    <property type="match status" value="1"/>
</dbReference>
<evidence type="ECO:0000259" key="3">
    <source>
        <dbReference type="Pfam" id="PF06863"/>
    </source>
</evidence>
<dbReference type="EMBL" id="FXTT01000010">
    <property type="protein sequence ID" value="SMP37180.1"/>
    <property type="molecule type" value="Genomic_DNA"/>
</dbReference>
<reference evidence="4 5" key="1">
    <citation type="submission" date="2017-05" db="EMBL/GenBank/DDBJ databases">
        <authorList>
            <person name="Varghese N."/>
            <person name="Submissions S."/>
        </authorList>
    </citation>
    <scope>NUCLEOTIDE SEQUENCE [LARGE SCALE GENOMIC DNA]</scope>
    <source>
        <strain evidence="4 5">DSM 15949</strain>
    </source>
</reference>
<dbReference type="Proteomes" id="UP001157914">
    <property type="component" value="Unassembled WGS sequence"/>
</dbReference>
<keyword evidence="1" id="KW-0732">Signal</keyword>
<evidence type="ECO:0000259" key="2">
    <source>
        <dbReference type="Pfam" id="PF06742"/>
    </source>
</evidence>
<proteinExistence type="predicted"/>
<feature type="domain" description="DUF1254" evidence="3">
    <location>
        <begin position="102"/>
        <end position="225"/>
    </location>
</feature>
<dbReference type="Pfam" id="PF06742">
    <property type="entry name" value="DUF1214"/>
    <property type="match status" value="1"/>
</dbReference>
<name>A0ABY1PN92_9HYPH</name>
<dbReference type="Gene3D" id="2.60.120.600">
    <property type="entry name" value="Domain of unknown function DUF1214, C-terminal domain"/>
    <property type="match status" value="1"/>
</dbReference>
<organism evidence="4 5">
    <name type="scientific">Roseibium denhamense</name>
    <dbReference type="NCBI Taxonomy" id="76305"/>
    <lineage>
        <taxon>Bacteria</taxon>
        <taxon>Pseudomonadati</taxon>
        <taxon>Pseudomonadota</taxon>
        <taxon>Alphaproteobacteria</taxon>
        <taxon>Hyphomicrobiales</taxon>
        <taxon>Stappiaceae</taxon>
        <taxon>Roseibium</taxon>
    </lineage>
</organism>
<feature type="signal peptide" evidence="1">
    <location>
        <begin position="1"/>
        <end position="21"/>
    </location>
</feature>
<dbReference type="RefSeq" id="WP_155189473.1">
    <property type="nucleotide sequence ID" value="NZ_BAAAEA010000007.1"/>
</dbReference>
<dbReference type="SUPFAM" id="SSF160935">
    <property type="entry name" value="VPA0735-like"/>
    <property type="match status" value="1"/>
</dbReference>
<dbReference type="PANTHER" id="PTHR36509:SF3">
    <property type="entry name" value="SIGNAL PEPTIDE PROTEIN"/>
    <property type="match status" value="1"/>
</dbReference>
<dbReference type="PANTHER" id="PTHR36509">
    <property type="entry name" value="BLL3101 PROTEIN"/>
    <property type="match status" value="1"/>
</dbReference>
<keyword evidence="5" id="KW-1185">Reference proteome</keyword>
<dbReference type="InterPro" id="IPR010679">
    <property type="entry name" value="DUF1254"/>
</dbReference>
<dbReference type="Gene3D" id="2.60.40.1610">
    <property type="entry name" value="Domain of unknown function DUF1254"/>
    <property type="match status" value="1"/>
</dbReference>